<keyword evidence="1" id="KW-0805">Transcription regulation</keyword>
<reference evidence="5 6" key="1">
    <citation type="submission" date="2016-10" db="EMBL/GenBank/DDBJ databases">
        <authorList>
            <person name="de Groot N.N."/>
        </authorList>
    </citation>
    <scope>NUCLEOTIDE SEQUENCE [LARGE SCALE GENOMIC DNA]</scope>
    <source>
        <strain evidence="5 6">U95</strain>
    </source>
</reference>
<dbReference type="PROSITE" id="PS50949">
    <property type="entry name" value="HTH_GNTR"/>
    <property type="match status" value="1"/>
</dbReference>
<keyword evidence="2" id="KW-0238">DNA-binding</keyword>
<dbReference type="OrthoDB" id="9028214at2"/>
<evidence type="ECO:0000256" key="1">
    <source>
        <dbReference type="ARBA" id="ARBA00023015"/>
    </source>
</evidence>
<dbReference type="Proteomes" id="UP000198767">
    <property type="component" value="Unassembled WGS sequence"/>
</dbReference>
<dbReference type="Pfam" id="PF00392">
    <property type="entry name" value="GntR"/>
    <property type="match status" value="1"/>
</dbReference>
<dbReference type="InterPro" id="IPR036388">
    <property type="entry name" value="WH-like_DNA-bd_sf"/>
</dbReference>
<dbReference type="PRINTS" id="PR00035">
    <property type="entry name" value="HTHGNTR"/>
</dbReference>
<dbReference type="InterPro" id="IPR036390">
    <property type="entry name" value="WH_DNA-bd_sf"/>
</dbReference>
<dbReference type="PANTHER" id="PTHR43537">
    <property type="entry name" value="TRANSCRIPTIONAL REGULATOR, GNTR FAMILY"/>
    <property type="match status" value="1"/>
</dbReference>
<dbReference type="SUPFAM" id="SSF48008">
    <property type="entry name" value="GntR ligand-binding domain-like"/>
    <property type="match status" value="1"/>
</dbReference>
<dbReference type="SUPFAM" id="SSF46785">
    <property type="entry name" value="Winged helix' DNA-binding domain"/>
    <property type="match status" value="1"/>
</dbReference>
<sequence>MSAHRRYQDVANALKDLIHETGLDVGDRLPPERQLAERLSVSRALVREALLMLEIDALVEVRKGSGTYLAKPPTKPVTQSQDDIGPFELLQARQLLESAIAAFAADMVTKNDIIRMRDALDLERKDIETGSADHSGDELFHRLIAEATQNSVLVDMVNELWLKRDQSPMWAKLHSRIFDVGYRRNWLEDHQRILAALRAKDPNAARTAMWQHLDHVRETLMDLSDVDDPAFDGFLFQAVKAPD</sequence>
<dbReference type="STRING" id="1156985.SAMN04488118_107180"/>
<dbReference type="SMART" id="SM00895">
    <property type="entry name" value="FCD"/>
    <property type="match status" value="1"/>
</dbReference>
<dbReference type="RefSeq" id="WP_090219489.1">
    <property type="nucleotide sequence ID" value="NZ_FMWG01000007.1"/>
</dbReference>
<organism evidence="5 6">
    <name type="scientific">Epibacterium ulvae</name>
    <dbReference type="NCBI Taxonomy" id="1156985"/>
    <lineage>
        <taxon>Bacteria</taxon>
        <taxon>Pseudomonadati</taxon>
        <taxon>Pseudomonadota</taxon>
        <taxon>Alphaproteobacteria</taxon>
        <taxon>Rhodobacterales</taxon>
        <taxon>Roseobacteraceae</taxon>
        <taxon>Epibacterium</taxon>
    </lineage>
</organism>
<dbReference type="AlphaFoldDB" id="A0A1G5R2C9"/>
<evidence type="ECO:0000256" key="2">
    <source>
        <dbReference type="ARBA" id="ARBA00023125"/>
    </source>
</evidence>
<dbReference type="GO" id="GO:0003700">
    <property type="term" value="F:DNA-binding transcription factor activity"/>
    <property type="evidence" value="ECO:0007669"/>
    <property type="project" value="InterPro"/>
</dbReference>
<dbReference type="InterPro" id="IPR011711">
    <property type="entry name" value="GntR_C"/>
</dbReference>
<dbReference type="InterPro" id="IPR008920">
    <property type="entry name" value="TF_FadR/GntR_C"/>
</dbReference>
<accession>A0A1G5R2C9</accession>
<evidence type="ECO:0000313" key="5">
    <source>
        <dbReference type="EMBL" id="SCZ68106.1"/>
    </source>
</evidence>
<keyword evidence="3" id="KW-0804">Transcription</keyword>
<feature type="domain" description="HTH gntR-type" evidence="4">
    <location>
        <begin position="4"/>
        <end position="72"/>
    </location>
</feature>
<dbReference type="Gene3D" id="1.10.10.10">
    <property type="entry name" value="Winged helix-like DNA-binding domain superfamily/Winged helix DNA-binding domain"/>
    <property type="match status" value="1"/>
</dbReference>
<dbReference type="CDD" id="cd07377">
    <property type="entry name" value="WHTH_GntR"/>
    <property type="match status" value="1"/>
</dbReference>
<gene>
    <name evidence="5" type="ORF">SAMN04488118_107180</name>
</gene>
<dbReference type="SMART" id="SM00345">
    <property type="entry name" value="HTH_GNTR"/>
    <property type="match status" value="1"/>
</dbReference>
<name>A0A1G5R2C9_9RHOB</name>
<evidence type="ECO:0000313" key="6">
    <source>
        <dbReference type="Proteomes" id="UP000198767"/>
    </source>
</evidence>
<dbReference type="PANTHER" id="PTHR43537:SF5">
    <property type="entry name" value="UXU OPERON TRANSCRIPTIONAL REGULATOR"/>
    <property type="match status" value="1"/>
</dbReference>
<dbReference type="Pfam" id="PF07729">
    <property type="entry name" value="FCD"/>
    <property type="match status" value="1"/>
</dbReference>
<proteinExistence type="predicted"/>
<dbReference type="GO" id="GO:0003677">
    <property type="term" value="F:DNA binding"/>
    <property type="evidence" value="ECO:0007669"/>
    <property type="project" value="UniProtKB-KW"/>
</dbReference>
<evidence type="ECO:0000256" key="3">
    <source>
        <dbReference type="ARBA" id="ARBA00023163"/>
    </source>
</evidence>
<evidence type="ECO:0000259" key="4">
    <source>
        <dbReference type="PROSITE" id="PS50949"/>
    </source>
</evidence>
<dbReference type="Gene3D" id="1.20.120.530">
    <property type="entry name" value="GntR ligand-binding domain-like"/>
    <property type="match status" value="1"/>
</dbReference>
<protein>
    <submittedName>
        <fullName evidence="5">Transcriptional regulator, GntR family</fullName>
    </submittedName>
</protein>
<dbReference type="InterPro" id="IPR000524">
    <property type="entry name" value="Tscrpt_reg_HTH_GntR"/>
</dbReference>
<dbReference type="EMBL" id="FMWG01000007">
    <property type="protein sequence ID" value="SCZ68106.1"/>
    <property type="molecule type" value="Genomic_DNA"/>
</dbReference>
<keyword evidence="6" id="KW-1185">Reference proteome</keyword>